<dbReference type="InterPro" id="IPR005149">
    <property type="entry name" value="Tscrpt_reg_PadR_N"/>
</dbReference>
<gene>
    <name evidence="2" type="ORF">GJV82_13275</name>
</gene>
<feature type="domain" description="Transcription regulator PadR N-terminal" evidence="1">
    <location>
        <begin position="13"/>
        <end position="86"/>
    </location>
</feature>
<organism evidence="2 3">
    <name type="scientific">Cellulosimicrobium composti</name>
    <dbReference type="NCBI Taxonomy" id="2672572"/>
    <lineage>
        <taxon>Bacteria</taxon>
        <taxon>Bacillati</taxon>
        <taxon>Actinomycetota</taxon>
        <taxon>Actinomycetes</taxon>
        <taxon>Micrococcales</taxon>
        <taxon>Promicromonosporaceae</taxon>
        <taxon>Cellulosimicrobium</taxon>
    </lineage>
</organism>
<dbReference type="Proteomes" id="UP000440668">
    <property type="component" value="Unassembled WGS sequence"/>
</dbReference>
<dbReference type="InterPro" id="IPR036388">
    <property type="entry name" value="WH-like_DNA-bd_sf"/>
</dbReference>
<reference evidence="2 3" key="1">
    <citation type="submission" date="2019-11" db="EMBL/GenBank/DDBJ databases">
        <title>Cellulosimicrobium composti sp. nov. isolated from a compost.</title>
        <authorList>
            <person name="Yang Y."/>
        </authorList>
    </citation>
    <scope>NUCLEOTIDE SEQUENCE [LARGE SCALE GENOMIC DNA]</scope>
    <source>
        <strain evidence="2 3">BIT-GX5</strain>
    </source>
</reference>
<proteinExistence type="predicted"/>
<dbReference type="InterPro" id="IPR052509">
    <property type="entry name" value="Metal_resp_DNA-bind_regulator"/>
</dbReference>
<dbReference type="Pfam" id="PF03551">
    <property type="entry name" value="PadR"/>
    <property type="match status" value="1"/>
</dbReference>
<evidence type="ECO:0000313" key="2">
    <source>
        <dbReference type="EMBL" id="MTG89907.1"/>
    </source>
</evidence>
<name>A0A6N7ZKH3_9MICO</name>
<comment type="caution">
    <text evidence="2">The sequence shown here is derived from an EMBL/GenBank/DDBJ whole genome shotgun (WGS) entry which is preliminary data.</text>
</comment>
<dbReference type="InterPro" id="IPR036390">
    <property type="entry name" value="WH_DNA-bd_sf"/>
</dbReference>
<accession>A0A6N7ZKH3</accession>
<sequence length="205" mass="22722">MPAPRLSPAATLVLAVLREEPMHPYEILVRLRKRRDDRLVRLNPGAVYHAVDRLERDGLVERAGVDRDGNRPERTVYAITPAGVAAHEARTRELVRDTPPEHPSFPVGLALVHDLPLDDALALLRERRAALAAAVAGQRERLDAVVARGLPRRLVLDAYYELHQTDAEIAWLDATIADLGSGALSWTDEPAPAFRHRTTPPQETS</sequence>
<dbReference type="PANTHER" id="PTHR33169:SF27">
    <property type="entry name" value="TRANSCRIPTIONAL REGULATOR PADR FAMILY PROTEIN"/>
    <property type="match status" value="1"/>
</dbReference>
<dbReference type="AlphaFoldDB" id="A0A6N7ZKH3"/>
<protein>
    <submittedName>
        <fullName evidence="2">PadR family transcriptional regulator</fullName>
    </submittedName>
</protein>
<dbReference type="PANTHER" id="PTHR33169">
    <property type="entry name" value="PADR-FAMILY TRANSCRIPTIONAL REGULATOR"/>
    <property type="match status" value="1"/>
</dbReference>
<evidence type="ECO:0000259" key="1">
    <source>
        <dbReference type="Pfam" id="PF03551"/>
    </source>
</evidence>
<dbReference type="RefSeq" id="WP_155099555.1">
    <property type="nucleotide sequence ID" value="NZ_JBISAF010000001.1"/>
</dbReference>
<dbReference type="SUPFAM" id="SSF46785">
    <property type="entry name" value="Winged helix' DNA-binding domain"/>
    <property type="match status" value="1"/>
</dbReference>
<dbReference type="EMBL" id="WMKA01000032">
    <property type="protein sequence ID" value="MTG89907.1"/>
    <property type="molecule type" value="Genomic_DNA"/>
</dbReference>
<dbReference type="Gene3D" id="1.10.10.10">
    <property type="entry name" value="Winged helix-like DNA-binding domain superfamily/Winged helix DNA-binding domain"/>
    <property type="match status" value="1"/>
</dbReference>
<evidence type="ECO:0000313" key="3">
    <source>
        <dbReference type="Proteomes" id="UP000440668"/>
    </source>
</evidence>